<evidence type="ECO:0000256" key="7">
    <source>
        <dbReference type="ARBA" id="ARBA00022694"/>
    </source>
</evidence>
<evidence type="ECO:0000313" key="13">
    <source>
        <dbReference type="Proteomes" id="UP000241462"/>
    </source>
</evidence>
<dbReference type="PANTHER" id="PTHR12133">
    <property type="entry name" value="TRNA (ADENINE(58)-N(1))-METHYLTRANSFERASE"/>
    <property type="match status" value="1"/>
</dbReference>
<evidence type="ECO:0000256" key="1">
    <source>
        <dbReference type="ARBA" id="ARBA00004123"/>
    </source>
</evidence>
<dbReference type="InterPro" id="IPR029063">
    <property type="entry name" value="SAM-dependent_MTases_sf"/>
</dbReference>
<evidence type="ECO:0000259" key="11">
    <source>
        <dbReference type="Pfam" id="PF08704"/>
    </source>
</evidence>
<dbReference type="InterPro" id="IPR014816">
    <property type="entry name" value="tRNA_MeTrfase_Gcd14"/>
</dbReference>
<reference evidence="12 13" key="1">
    <citation type="journal article" date="2018" name="Mycol. Prog.">
        <title>Coniella lustricola, a new species from submerged detritus.</title>
        <authorList>
            <person name="Raudabaugh D.B."/>
            <person name="Iturriaga T."/>
            <person name="Carver A."/>
            <person name="Mondo S."/>
            <person name="Pangilinan J."/>
            <person name="Lipzen A."/>
            <person name="He G."/>
            <person name="Amirebrahimi M."/>
            <person name="Grigoriev I.V."/>
            <person name="Miller A.N."/>
        </authorList>
    </citation>
    <scope>NUCLEOTIDE SEQUENCE [LARGE SCALE GENOMIC DNA]</scope>
    <source>
        <strain evidence="12 13">B22-T-1</strain>
    </source>
</reference>
<dbReference type="OrthoDB" id="1925287at2759"/>
<organism evidence="12 13">
    <name type="scientific">Coniella lustricola</name>
    <dbReference type="NCBI Taxonomy" id="2025994"/>
    <lineage>
        <taxon>Eukaryota</taxon>
        <taxon>Fungi</taxon>
        <taxon>Dikarya</taxon>
        <taxon>Ascomycota</taxon>
        <taxon>Pezizomycotina</taxon>
        <taxon>Sordariomycetes</taxon>
        <taxon>Sordariomycetidae</taxon>
        <taxon>Diaporthales</taxon>
        <taxon>Schizoparmaceae</taxon>
        <taxon>Coniella</taxon>
    </lineage>
</organism>
<dbReference type="STRING" id="2025994.A0A2T2ZZG4"/>
<dbReference type="AlphaFoldDB" id="A0A2T2ZZG4"/>
<feature type="region of interest" description="Disordered" evidence="10">
    <location>
        <begin position="559"/>
        <end position="628"/>
    </location>
</feature>
<feature type="region of interest" description="Disordered" evidence="10">
    <location>
        <begin position="313"/>
        <end position="333"/>
    </location>
</feature>
<feature type="compositionally biased region" description="Low complexity" evidence="10">
    <location>
        <begin position="317"/>
        <end position="330"/>
    </location>
</feature>
<feature type="compositionally biased region" description="Low complexity" evidence="10">
    <location>
        <begin position="584"/>
        <end position="596"/>
    </location>
</feature>
<keyword evidence="5 12" id="KW-0808">Transferase</keyword>
<dbReference type="Proteomes" id="UP000241462">
    <property type="component" value="Unassembled WGS sequence"/>
</dbReference>
<dbReference type="InterPro" id="IPR049470">
    <property type="entry name" value="TRM61_C"/>
</dbReference>
<comment type="subcellular location">
    <subcellularLocation>
        <location evidence="1">Nucleus</location>
    </subcellularLocation>
</comment>
<dbReference type="EC" id="2.1.1.220" evidence="2"/>
<dbReference type="GO" id="GO:0031515">
    <property type="term" value="C:tRNA (m1A) methyltransferase complex"/>
    <property type="evidence" value="ECO:0007669"/>
    <property type="project" value="InterPro"/>
</dbReference>
<feature type="region of interest" description="Disordered" evidence="10">
    <location>
        <begin position="82"/>
        <end position="168"/>
    </location>
</feature>
<proteinExistence type="predicted"/>
<evidence type="ECO:0000256" key="5">
    <source>
        <dbReference type="ARBA" id="ARBA00022679"/>
    </source>
</evidence>
<evidence type="ECO:0000256" key="4">
    <source>
        <dbReference type="ARBA" id="ARBA00022603"/>
    </source>
</evidence>
<dbReference type="GO" id="GO:0160107">
    <property type="term" value="F:tRNA (adenine(58)-N1)-methyltransferase activity"/>
    <property type="evidence" value="ECO:0007669"/>
    <property type="project" value="UniProtKB-EC"/>
</dbReference>
<dbReference type="Pfam" id="PF08704">
    <property type="entry name" value="GCD14"/>
    <property type="match status" value="2"/>
</dbReference>
<dbReference type="FunCoup" id="A0A2T2ZZG4">
    <property type="interactions" value="604"/>
</dbReference>
<evidence type="ECO:0000256" key="2">
    <source>
        <dbReference type="ARBA" id="ARBA00012796"/>
    </source>
</evidence>
<keyword evidence="6" id="KW-0949">S-adenosyl-L-methionine</keyword>
<dbReference type="EMBL" id="KZ678542">
    <property type="protein sequence ID" value="PSR80120.1"/>
    <property type="molecule type" value="Genomic_DNA"/>
</dbReference>
<protein>
    <recommendedName>
        <fullName evidence="3">tRNA (adenine(58)-N(1))-methyltransferase catalytic subunit TRM61</fullName>
        <ecNumber evidence="2">2.1.1.220</ecNumber>
    </recommendedName>
    <alternativeName>
        <fullName evidence="9">tRNA(m1A58)-methyltransferase subunit TRM61</fullName>
    </alternativeName>
</protein>
<dbReference type="Gene3D" id="3.10.330.20">
    <property type="match status" value="1"/>
</dbReference>
<feature type="compositionally biased region" description="Acidic residues" evidence="10">
    <location>
        <begin position="461"/>
        <end position="471"/>
    </location>
</feature>
<dbReference type="SUPFAM" id="SSF53335">
    <property type="entry name" value="S-adenosyl-L-methionine-dependent methyltransferases"/>
    <property type="match status" value="1"/>
</dbReference>
<accession>A0A2T2ZZG4</accession>
<feature type="domain" description="tRNA (adenine(58)-N(1))-methyltransferase catalytic subunit TRM61 C-terminal" evidence="11">
    <location>
        <begin position="361"/>
        <end position="524"/>
    </location>
</feature>
<keyword evidence="13" id="KW-1185">Reference proteome</keyword>
<dbReference type="PROSITE" id="PS51620">
    <property type="entry name" value="SAM_TRM61"/>
    <property type="match status" value="1"/>
</dbReference>
<evidence type="ECO:0000256" key="10">
    <source>
        <dbReference type="SAM" id="MobiDB-lite"/>
    </source>
</evidence>
<dbReference type="GO" id="GO:0005634">
    <property type="term" value="C:nucleus"/>
    <property type="evidence" value="ECO:0007669"/>
    <property type="project" value="UniProtKB-SubCell"/>
</dbReference>
<gene>
    <name evidence="12" type="ORF">BD289DRAFT_441367</name>
</gene>
<name>A0A2T2ZZG4_9PEZI</name>
<feature type="domain" description="tRNA (adenine(58)-N(1))-methyltransferase catalytic subunit TRM61 C-terminal" evidence="11">
    <location>
        <begin position="173"/>
        <end position="312"/>
    </location>
</feature>
<dbReference type="Gene3D" id="3.40.50.150">
    <property type="entry name" value="Vaccinia Virus protein VP39"/>
    <property type="match status" value="1"/>
</dbReference>
<keyword evidence="4 12" id="KW-0489">Methyltransferase</keyword>
<sequence length="628" mass="68004">MASATPPPTNPGDSPFLRPGSITRANTLAIIQLAKDDLVPVYLRESQGEHDGYKEGHVLNTRFGSFPHHTLIGVPWGSQVRASNVDTGSRGRRKKSQRPQAARNDKTMDEDEDVPTPAEIGGDKTNDQQVEAQDASAGLKRKRDASDEAQNATSSSPNKQRKSNNSTTAAASGFVHILPPTPEIWTSSLPHRTQVVYTPDYSYVLQRIRARPGTRLIEAGSGSGSFTHASARAVYDGSNSSTSTGKVFSFEFHEQRFGKMKKELQEHGLTGLVEVNHRDVYNEGFLIDGKSPEADAIFLDLPAPWLALPHLSRRRPATTTPTNPNAAKTKTGSDVDSVAVAGEGNNADSKDEWVSPLNPRKSAYICTFSPCIEQVTRTVSEMRKLGWVDIEMVVVAHKRIQVFREKIGLNIVSERGMQQAPKDVTEALAKLKEIEGKAAEHNAKMTAQHANRKGTAGAGQEDLDDEDDDVDAPARKPRFTKQNRDESFAAAQPKDTKPSFMQGQLVTRSESEIKAHTSYLVFAILPREWSDEDEAAAAAKWPVSKEPLKVIGTMDRAARKQAKREQMQGARQKNQKVKEDGRAQGKAKAAATTAAASGGGGGDAAAAAAAAAERQNADVEMAGAAFAR</sequence>
<evidence type="ECO:0000313" key="12">
    <source>
        <dbReference type="EMBL" id="PSR80120.1"/>
    </source>
</evidence>
<evidence type="ECO:0000256" key="9">
    <source>
        <dbReference type="ARBA" id="ARBA00033309"/>
    </source>
</evidence>
<keyword evidence="7" id="KW-0819">tRNA processing</keyword>
<evidence type="ECO:0000256" key="3">
    <source>
        <dbReference type="ARBA" id="ARBA00015963"/>
    </source>
</evidence>
<feature type="region of interest" description="Disordered" evidence="10">
    <location>
        <begin position="441"/>
        <end position="498"/>
    </location>
</feature>
<evidence type="ECO:0000256" key="8">
    <source>
        <dbReference type="ARBA" id="ARBA00023242"/>
    </source>
</evidence>
<dbReference type="InParanoid" id="A0A2T2ZZG4"/>
<dbReference type="GO" id="GO:0030488">
    <property type="term" value="P:tRNA methylation"/>
    <property type="evidence" value="ECO:0007669"/>
    <property type="project" value="InterPro"/>
</dbReference>
<dbReference type="PANTHER" id="PTHR12133:SF2">
    <property type="entry name" value="TRNA (ADENINE(58)-N(1))-METHYLTRANSFERASE CATALYTIC SUBUNIT TRMT61A"/>
    <property type="match status" value="1"/>
</dbReference>
<feature type="region of interest" description="Disordered" evidence="10">
    <location>
        <begin position="1"/>
        <end position="20"/>
    </location>
</feature>
<feature type="compositionally biased region" description="Pro residues" evidence="10">
    <location>
        <begin position="1"/>
        <end position="10"/>
    </location>
</feature>
<evidence type="ECO:0000256" key="6">
    <source>
        <dbReference type="ARBA" id="ARBA00022691"/>
    </source>
</evidence>
<keyword evidence="8" id="KW-0539">Nucleus</keyword>
<feature type="compositionally biased region" description="Polar residues" evidence="10">
    <location>
        <begin position="148"/>
        <end position="168"/>
    </location>
</feature>